<evidence type="ECO:0000313" key="2">
    <source>
        <dbReference type="EMBL" id="AFM24018.1"/>
    </source>
</evidence>
<dbReference type="OrthoDB" id="9816557at2"/>
<evidence type="ECO:0000259" key="1">
    <source>
        <dbReference type="Pfam" id="PF14252"/>
    </source>
</evidence>
<dbReference type="Pfam" id="PF14252">
    <property type="entry name" value="DUF4347"/>
    <property type="match status" value="1"/>
</dbReference>
<name>I4C377_DESTA</name>
<dbReference type="AlphaFoldDB" id="I4C377"/>
<organism evidence="2 3">
    <name type="scientific">Desulfomonile tiedjei (strain ATCC 49306 / DSM 6799 / DCB-1)</name>
    <dbReference type="NCBI Taxonomy" id="706587"/>
    <lineage>
        <taxon>Bacteria</taxon>
        <taxon>Pseudomonadati</taxon>
        <taxon>Thermodesulfobacteriota</taxon>
        <taxon>Desulfomonilia</taxon>
        <taxon>Desulfomonilales</taxon>
        <taxon>Desulfomonilaceae</taxon>
        <taxon>Desulfomonile</taxon>
    </lineage>
</organism>
<protein>
    <recommendedName>
        <fullName evidence="1">DUF4347 domain-containing protein</fullName>
    </recommendedName>
</protein>
<dbReference type="RefSeq" id="WP_014809169.1">
    <property type="nucleotide sequence ID" value="NC_018025.1"/>
</dbReference>
<dbReference type="eggNOG" id="COG1520">
    <property type="taxonomic scope" value="Bacteria"/>
</dbReference>
<dbReference type="InterPro" id="IPR025592">
    <property type="entry name" value="DUF4347"/>
</dbReference>
<evidence type="ECO:0000313" key="3">
    <source>
        <dbReference type="Proteomes" id="UP000006055"/>
    </source>
</evidence>
<feature type="domain" description="DUF4347" evidence="1">
    <location>
        <begin position="237"/>
        <end position="345"/>
    </location>
</feature>
<dbReference type="EMBL" id="CP003360">
    <property type="protein sequence ID" value="AFM24018.1"/>
    <property type="molecule type" value="Genomic_DNA"/>
</dbReference>
<accession>I4C377</accession>
<dbReference type="Proteomes" id="UP000006055">
    <property type="component" value="Chromosome"/>
</dbReference>
<dbReference type="STRING" id="706587.Desti_1305"/>
<gene>
    <name evidence="2" type="ordered locus">Desti_1305</name>
</gene>
<proteinExistence type="predicted"/>
<keyword evidence="3" id="KW-1185">Reference proteome</keyword>
<reference evidence="3" key="1">
    <citation type="submission" date="2012-06" db="EMBL/GenBank/DDBJ databases">
        <title>Complete sequence of chromosome of Desulfomonile tiedjei DSM 6799.</title>
        <authorList>
            <person name="Lucas S."/>
            <person name="Copeland A."/>
            <person name="Lapidus A."/>
            <person name="Glavina del Rio T."/>
            <person name="Dalin E."/>
            <person name="Tice H."/>
            <person name="Bruce D."/>
            <person name="Goodwin L."/>
            <person name="Pitluck S."/>
            <person name="Peters L."/>
            <person name="Ovchinnikova G."/>
            <person name="Zeytun A."/>
            <person name="Lu M."/>
            <person name="Kyrpides N."/>
            <person name="Mavromatis K."/>
            <person name="Ivanova N."/>
            <person name="Brettin T."/>
            <person name="Detter J.C."/>
            <person name="Han C."/>
            <person name="Larimer F."/>
            <person name="Land M."/>
            <person name="Hauser L."/>
            <person name="Markowitz V."/>
            <person name="Cheng J.-F."/>
            <person name="Hugenholtz P."/>
            <person name="Woyke T."/>
            <person name="Wu D."/>
            <person name="Spring S."/>
            <person name="Schroeder M."/>
            <person name="Brambilla E."/>
            <person name="Klenk H.-P."/>
            <person name="Eisen J.A."/>
        </authorList>
    </citation>
    <scope>NUCLEOTIDE SEQUENCE [LARGE SCALE GENOMIC DNA]</scope>
    <source>
        <strain evidence="3">ATCC 49306 / DSM 6799 / DCB-1</strain>
    </source>
</reference>
<dbReference type="KEGG" id="dti:Desti_1305"/>
<sequence length="398" mass="46837">MSESKRSTHASIYAREMILEALEDRIVLDGAVDRNADDYADAVLVSDQALDQGQGEVVAVLEDYCDGNWHFVNGWWFAYQNGFNLWYYDSLHYYAQDAATSRWLWFDAVIDNQWEYYQTWEYDSAIAYWYYNDWNGTYYHQNDAHRYYHDHITGIWWQYNAYTGAWNPDATTQFAYGQETQYWSNGDTDLHCWLTNDGTTLLDWWIFNAGSDGQWSGGALNVVLVDYTDFFECVEQYTKTDVIVIEYDLTNDGFATVVDGLRILSDYYDTQISNLAVMSHGNSTGMYFGEWISSSNYNNYYNDFLELNAYMVDNGQIMLYHCQVGAASTMLGKIAVWTSTDVFANLGDQWYYWTWYSSPYEETDGIWNHNYYQVHLGEYLFEYRSDRYATYNMLFNFA</sequence>
<dbReference type="HOGENOM" id="CLU_692094_0_0_7"/>